<evidence type="ECO:0008006" key="3">
    <source>
        <dbReference type="Google" id="ProtNLM"/>
    </source>
</evidence>
<dbReference type="EMBL" id="NBNE01000951">
    <property type="protein sequence ID" value="OWZ16328.1"/>
    <property type="molecule type" value="Genomic_DNA"/>
</dbReference>
<evidence type="ECO:0000313" key="2">
    <source>
        <dbReference type="Proteomes" id="UP000198211"/>
    </source>
</evidence>
<dbReference type="Proteomes" id="UP000198211">
    <property type="component" value="Unassembled WGS sequence"/>
</dbReference>
<comment type="caution">
    <text evidence="1">The sequence shown here is derived from an EMBL/GenBank/DDBJ whole genome shotgun (WGS) entry which is preliminary data.</text>
</comment>
<reference evidence="2" key="1">
    <citation type="submission" date="2017-03" db="EMBL/GenBank/DDBJ databases">
        <title>Phytopthora megakarya and P. palmivora, two closely related causual agents of cacao black pod achieved similar genome size and gene model numbers by different mechanisms.</title>
        <authorList>
            <person name="Ali S."/>
            <person name="Shao J."/>
            <person name="Larry D.J."/>
            <person name="Kronmiller B."/>
            <person name="Shen D."/>
            <person name="Strem M.D."/>
            <person name="Melnick R.L."/>
            <person name="Guiltinan M.J."/>
            <person name="Tyler B.M."/>
            <person name="Meinhardt L.W."/>
            <person name="Bailey B.A."/>
        </authorList>
    </citation>
    <scope>NUCLEOTIDE SEQUENCE [LARGE SCALE GENOMIC DNA]</scope>
    <source>
        <strain evidence="2">zdho120</strain>
    </source>
</reference>
<proteinExistence type="predicted"/>
<dbReference type="AlphaFoldDB" id="A0A225WGE5"/>
<evidence type="ECO:0000313" key="1">
    <source>
        <dbReference type="EMBL" id="OWZ16328.1"/>
    </source>
</evidence>
<name>A0A225WGE5_9STRA</name>
<dbReference type="STRING" id="4795.A0A225WGE5"/>
<protein>
    <recommendedName>
        <fullName evidence="3">Cleavage induced protein</fullName>
    </recommendedName>
</protein>
<gene>
    <name evidence="1" type="ORF">PHMEG_0009894</name>
</gene>
<organism evidence="1 2">
    <name type="scientific">Phytophthora megakarya</name>
    <dbReference type="NCBI Taxonomy" id="4795"/>
    <lineage>
        <taxon>Eukaryota</taxon>
        <taxon>Sar</taxon>
        <taxon>Stramenopiles</taxon>
        <taxon>Oomycota</taxon>
        <taxon>Peronosporomycetes</taxon>
        <taxon>Peronosporales</taxon>
        <taxon>Peronosporaceae</taxon>
        <taxon>Phytophthora</taxon>
    </lineage>
</organism>
<keyword evidence="2" id="KW-1185">Reference proteome</keyword>
<dbReference type="OrthoDB" id="129591at2759"/>
<sequence>MINNYSFPREASVNEFTERTNFPAISYNPPRDIARCIYRLRSEFHYLEVLIMLGDVSGGFRHVPVHEDAVHMFAFAIDGYVIINLFCCVVRRYICTEVNSASRGEGAKNALRKAMLTVLGPTGINTKKFPPWSSTNKELGHLWNTVDGIVSIPLEMMDRALAQVDSVLSARKA</sequence>
<accession>A0A225WGE5</accession>